<sequence length="497" mass="54260">FFLYPATRRLLGWEGRGDTGAFIRSTIRALRLFGVPPEEYWPYNEKDFDREPQAFQYAFAQNFRAIQYFRIEEQIGQLKSALDSGLPFAFGFTCFTSMFTPQVKASGVIPYPTSKESVEGGHAVLAVGYTDSHVLIRNSWGEEWGVAGYGFLPWTFFDRSRPLATDCWALVNASIVPPEEVTLEPAGQGMGHKRSSGADVRQQPLIQVVRGSDPHAEVPIRITQAGVKPVHDGLEIGLRSTQEDISVKLRGVSITPSFDFTLLGQASDELYLLGLAWDLSAQPPRLIAPADPATASEQLKGVFQQKAAGGEIRFGDGGLQVWKEAPVVGALYLNLLLVESTRGPEELGKALRDVQELVKKSDLIPALGRLGSGVSAETLVQTEEAARLLLGEVTGALEQQGHVIPLFEGVYGANAFLQGQTDVYDQLGVVIELDRTIKDEARGDTGHRLTALQKMQLAMVEERQRGSSKGTTESTADVTPAKAEEPTAPRRRTGPHA</sequence>
<gene>
    <name evidence="3" type="ORF">D7V93_10005</name>
</gene>
<dbReference type="Pfam" id="PF00112">
    <property type="entry name" value="Peptidase_C1"/>
    <property type="match status" value="1"/>
</dbReference>
<dbReference type="Proteomes" id="UP000272888">
    <property type="component" value="Unassembled WGS sequence"/>
</dbReference>
<organism evidence="3 4">
    <name type="scientific">Corallococcus llansteffanensis</name>
    <dbReference type="NCBI Taxonomy" id="2316731"/>
    <lineage>
        <taxon>Bacteria</taxon>
        <taxon>Pseudomonadati</taxon>
        <taxon>Myxococcota</taxon>
        <taxon>Myxococcia</taxon>
        <taxon>Myxococcales</taxon>
        <taxon>Cystobacterineae</taxon>
        <taxon>Myxococcaceae</taxon>
        <taxon>Corallococcus</taxon>
    </lineage>
</organism>
<feature type="compositionally biased region" description="Polar residues" evidence="1">
    <location>
        <begin position="467"/>
        <end position="477"/>
    </location>
</feature>
<name>A0A3A8Q8E7_9BACT</name>
<evidence type="ECO:0000256" key="1">
    <source>
        <dbReference type="SAM" id="MobiDB-lite"/>
    </source>
</evidence>
<dbReference type="CDD" id="cd02619">
    <property type="entry name" value="Peptidase_C1"/>
    <property type="match status" value="1"/>
</dbReference>
<feature type="domain" description="Peptidase C1A papain C-terminal" evidence="2">
    <location>
        <begin position="33"/>
        <end position="149"/>
    </location>
</feature>
<evidence type="ECO:0000313" key="4">
    <source>
        <dbReference type="Proteomes" id="UP000272888"/>
    </source>
</evidence>
<feature type="region of interest" description="Disordered" evidence="1">
    <location>
        <begin position="460"/>
        <end position="497"/>
    </location>
</feature>
<accession>A0A3A8Q8E7</accession>
<evidence type="ECO:0000313" key="3">
    <source>
        <dbReference type="EMBL" id="RKH62485.1"/>
    </source>
</evidence>
<proteinExistence type="predicted"/>
<dbReference type="Gene3D" id="3.90.70.10">
    <property type="entry name" value="Cysteine proteinases"/>
    <property type="match status" value="1"/>
</dbReference>
<dbReference type="InterPro" id="IPR038765">
    <property type="entry name" value="Papain-like_cys_pep_sf"/>
</dbReference>
<dbReference type="SUPFAM" id="SSF54001">
    <property type="entry name" value="Cysteine proteinases"/>
    <property type="match status" value="1"/>
</dbReference>
<evidence type="ECO:0000259" key="2">
    <source>
        <dbReference type="Pfam" id="PF00112"/>
    </source>
</evidence>
<dbReference type="GO" id="GO:0008234">
    <property type="term" value="F:cysteine-type peptidase activity"/>
    <property type="evidence" value="ECO:0007669"/>
    <property type="project" value="InterPro"/>
</dbReference>
<protein>
    <recommendedName>
        <fullName evidence="2">Peptidase C1A papain C-terminal domain-containing protein</fullName>
    </recommendedName>
</protein>
<dbReference type="GO" id="GO:0006508">
    <property type="term" value="P:proteolysis"/>
    <property type="evidence" value="ECO:0007669"/>
    <property type="project" value="InterPro"/>
</dbReference>
<dbReference type="RefSeq" id="WP_208722970.1">
    <property type="nucleotide sequence ID" value="NZ_RAWB01000078.1"/>
</dbReference>
<dbReference type="InterPro" id="IPR000668">
    <property type="entry name" value="Peptidase_C1A_C"/>
</dbReference>
<comment type="caution">
    <text evidence="3">The sequence shown here is derived from an EMBL/GenBank/DDBJ whole genome shotgun (WGS) entry which is preliminary data.</text>
</comment>
<dbReference type="EMBL" id="RAWB01000078">
    <property type="protein sequence ID" value="RKH62485.1"/>
    <property type="molecule type" value="Genomic_DNA"/>
</dbReference>
<reference evidence="4" key="1">
    <citation type="submission" date="2018-09" db="EMBL/GenBank/DDBJ databases">
        <authorList>
            <person name="Livingstone P.G."/>
            <person name="Whitworth D.E."/>
        </authorList>
    </citation>
    <scope>NUCLEOTIDE SEQUENCE [LARGE SCALE GENOMIC DNA]</scope>
    <source>
        <strain evidence="4">CA051B</strain>
    </source>
</reference>
<feature type="non-terminal residue" evidence="3">
    <location>
        <position position="1"/>
    </location>
</feature>
<keyword evidence="4" id="KW-1185">Reference proteome</keyword>
<dbReference type="AlphaFoldDB" id="A0A3A8Q8E7"/>